<dbReference type="FunFam" id="3.40.50.300:FF:000543">
    <property type="entry name" value="Dynein axonemal heavy chain 5"/>
    <property type="match status" value="1"/>
</dbReference>
<dbReference type="InterPro" id="IPR003593">
    <property type="entry name" value="AAA+_ATPase"/>
</dbReference>
<dbReference type="InterPro" id="IPR026983">
    <property type="entry name" value="DHC"/>
</dbReference>
<dbReference type="GO" id="GO:0005858">
    <property type="term" value="C:axonemal dynein complex"/>
    <property type="evidence" value="ECO:0007669"/>
    <property type="project" value="TreeGrafter"/>
</dbReference>
<dbReference type="PANTHER" id="PTHR46532:SF11">
    <property type="entry name" value="DYNEIN AXONEMAL HEAVY CHAIN 12"/>
    <property type="match status" value="1"/>
</dbReference>
<feature type="domain" description="AAA+ ATPase" evidence="15">
    <location>
        <begin position="2028"/>
        <end position="2143"/>
    </location>
</feature>
<keyword evidence="9" id="KW-0175">Coiled coil</keyword>
<evidence type="ECO:0000256" key="13">
    <source>
        <dbReference type="ARBA" id="ARBA00023273"/>
    </source>
</evidence>
<evidence type="ECO:0000256" key="10">
    <source>
        <dbReference type="ARBA" id="ARBA00023069"/>
    </source>
</evidence>
<keyword evidence="7" id="KW-0067">ATP-binding</keyword>
<evidence type="ECO:0000256" key="7">
    <source>
        <dbReference type="ARBA" id="ARBA00022840"/>
    </source>
</evidence>
<reference evidence="17" key="1">
    <citation type="submission" date="2025-08" db="UniProtKB">
        <authorList>
            <consortium name="RefSeq"/>
        </authorList>
    </citation>
    <scope>IDENTIFICATION</scope>
    <source>
        <tissue evidence="17">Skeletal muscle</tissue>
    </source>
</reference>
<keyword evidence="8" id="KW-0243">Dynein</keyword>
<gene>
    <name evidence="17" type="primary">LOC106540618</name>
</gene>
<dbReference type="Gene3D" id="3.40.50.300">
    <property type="entry name" value="P-loop containing nucleotide triphosphate hydrolases"/>
    <property type="match status" value="3"/>
</dbReference>
<sequence length="3052" mass="349335">MENAADSNPDPDQDEPAAQAENQPPPPEIIEPTPEPPEDVSKQKDADLADRSHLKPPVRTSGETATRRASKFRRSNSGVQSLQETLKEKQARYKEAREGRKMKVNAAYKYIFEILSDQLGLDIGTVEELILDGPTLQAFDMFFAKDGNRTLKFIYQEGEAPGIECGRAIPGILKGTKMMKLYVHESHDKFKGQCLFFVRARNDVPVNIKTMNEDIYYSSLDGSEGLLIAIKNCLVTVFLPAILATSNWGALNQTKQGELEKQNFIETLNRYLAFLDGARVSIQGTVQLKKIDSIDFSKFQSFEEVTAAAANPDIIHQLEDALMIWYKQIEQVLIESEQMRKEADDSGPLTELEHWKRMSAKFNFIIEQIKGQPCKAVINVLNVSRSKIIKLWRELDARITDTANESKDNVRYLYTLEKVCQPLYNYDLVSMAHGIQNLINAIRMIHSVSRYYNTSEKMTSLFIKVTNQMVTACKAYITDGGFSRVWEQGTPTVIQKIKDCIFLFKEYQKSFHKTRKQILETSGEKTFEVSEMYIFGKFEAFCKRLEKITEMITIVQTFSALSMSTIEGIDIMAIKFKNIYQSVQKKKYDILDPRKTEFDVDFADFMTKIENLEVQIQTFMGACFVKILSSQHALQLLQRFQKLNMPCLQNEISYTIGRILQHYVAELESIKKLYQIQKDNPPLARNMPPVAGKILWVRQLFRRISEPINYFYKNSDILASVEGKAVVRLYNKISYVLVEFEVLYHTAWIKEISQLEYAMQVTLLVRHPETGKLLVNFDPKILEIVRETKCMIKMALEVPEQAKRIVKIEGEVKGNKLCLENILHCYENLCQEIPTVFVNLMGPKMKKVESVLRQGLTILTWSSLTLNSFFQDVDEVIKMFNQLLKKINDLCEMQIDLTLKDISNTLLLILPESATKVEDLLSRNEVYTKEWAEILNNKSRHIEDAVQELISIFEQIYEVKHVKKPAPKKAHSPEGKHVAFGGGEEERLSSGSSIMISSEETEDSEKEDEFKKECKEVVAYFSHQLLDSLQKTTRLSLDALKRRVFVSSSSNFGRLPYLPQTTVKPEDVVTFLKAEVHLAIPHVVMVPSLDDIQQALNRMIQLTLDVSRGVAHWGQHHLLKSNNQGESNVPASPSILGKLQKREEKTQEDQLPIRKLRNFYPGVAEHKDISKLVVLLSSAVNSVRKAASEALQDFQKYKALWIEDRDAKVQQFLANNPSLTEIRSEILHYATFEQEIEDLKPTVSVGPIELNTGPMKLALSIEAKAWKMLLCRYLNEEYKKKMQDMISFVTEYLKKLSRPIRDLDDVRFAMEALSNIRDKEIEMDMIMGPIEEAYTILYRFEVEVTKEESESVDTLRYSFNKLQSKAASVQDELIQVQPKFKGQLLEAVEIFREDVSNYEVAYETEGPMVPNTPPQEASNRLQIFQANFDELWRKFITYSSGEQLFGLPVTDYEVLHKNRKELSLLQKLYGLYDTVMNNISGYYEILWGDVDIEKINAELLEFQNRCRKLPKGLKDWQAYLDLKKRIDDFSESCPLLEMMTNKAMKLRHWNRISETTGHPFDVESDSFCLRNIMEAPLLKHKDDIEDICISAIKEKDIEAKLAQVVDSWAYQVLSFSAFKGRGELLLKGTESSEIITMMEDSLMILGSLLSNRYNAPFKKDIQNWVFKLSTSSDIIEEWLIVQNLWVYLEAVFVGGDIAKQLPQEAKRFQNIDKSWIKIMQRAHENPNVVSCCVGDETMGQLLPHLHEQLEVCQKSLTGYLEKKRLLFPRFFFISDPALLEILGQASDSHTIQPHLPGLSDNINEVEFHPKDYDRIMTVVSREGEKIPLDTPVNAKGPVELWLMDLLKMQQSSLHCVIRAAFYQISDPGYQLLNFLYHFPAQVGLLGIQMLWTHDSEEALNSAKDDRKIMSVTNQKFLDILNTLISQTTHDLTKFDRVKFETLITIHVHQRDIFDDLVKMHIKSVTDFEWLKQCRFYFKEDLDQTLVSITDVDFVYQNEFLGCTDRLVITPLTDRCYITLAQALGMNMGGAPAGPAGTGKTETTKDMGKALGKYVVVFNCSDQMDFRGLGRIFKGLAQSGSWGCFDEFNRIELPVLSVAAQQIYIILTARKERKKQFIFSDGDTVDLNPEFGIFLTMVHYDFGLRNILSVLRTLGSQKRARPDDSEMSTVMRGLRDMNLSKLVDEDEPLFLSLINDLFPGLVLDSNTYVDLQAAVANQVEEAGLVNHPPWNLKLVQLYETSKVRHGLMTLGPSGSGKTAVITILMRAMTECGYPHREMRMNPKAITAPQMFGKLDTATNDWTDGIFSTLWRKTLKAKKGENIFLILDGPVDAIWIENLNSVLDDNKTLTLANGDRIPMSPTCKLLFEVHNIENASPATVSRMGMVYISSSALTWRPILQGWLKTRTPQEADVLLSLYDKAFEAAYTYMKLNLFPKMELLECNYIMQSINLLEGLIPSKEEGGIVCLAHLHKLFVFGIMWSLGSLLELDSREKLEAFLRNHESKLELPTFDKGESHTMYEYFVSDCGDWDHWNKKVQEYIYPTDSIPEYSSILVPNVDNVRTQFLMDTIAKQHKAVLLIGEQGTAKTVMIKGYLKKYDPEEQLSKSLNFSSATEPGMFQRTIESYVDKRMGSTYGPPGGRKMTIFIDDINMPIINEWGDQVTNEIVRQMMEMEGMYSLDKPGDFTTIVDVQLIAAMIHPGGGRNDIPQRLKRQFTVFNCTLPSNASIDKIFGIIGNGYFHSCRNFKAEISDMIMKLVSAGRILWQWTKIKMLPTPSKFHYIFNLRDLSRIWQGMLTIKSEECTSIHTLLSLFKHECTRVIADRFITEDDEEWFDRNFSRVIEEHVDPNLVSQVTAEPYFVDFLRDMPEPTGEEPEDFVFEAPKIYETVPSLEFLADKLQFYQRQYNENVRGGLLDLVFFKDAITHLVKISRIIRTACGNALLVGVGGSGKQSLSRLASFIAGYKIFQITLTRSYNVTNLTDDLKNLYRVAGGEGKGITFIFTDNEIKDEAFLEYLNNLLSSGEVRISNHYRCCCYADYYILKDKGSPCTYVLQC</sequence>
<evidence type="ECO:0000313" key="16">
    <source>
        <dbReference type="Proteomes" id="UP000504617"/>
    </source>
</evidence>
<dbReference type="FunFam" id="3.40.50.300:FF:000044">
    <property type="entry name" value="Dynein heavy chain 5, axonemal"/>
    <property type="match status" value="1"/>
</dbReference>
<dbReference type="Gene3D" id="1.10.472.130">
    <property type="match status" value="1"/>
</dbReference>
<dbReference type="FunFam" id="1.20.920.30:FF:000004">
    <property type="entry name" value="Dynein axonemal heavy chain 5"/>
    <property type="match status" value="1"/>
</dbReference>
<comment type="subcellular location">
    <subcellularLocation>
        <location evidence="1">Cytoplasm</location>
        <location evidence="1">Cytoskeleton</location>
        <location evidence="1">Cilium axoneme</location>
    </subcellularLocation>
</comment>
<evidence type="ECO:0000259" key="15">
    <source>
        <dbReference type="SMART" id="SM00382"/>
    </source>
</evidence>
<dbReference type="GO" id="GO:0005524">
    <property type="term" value="F:ATP binding"/>
    <property type="evidence" value="ECO:0007669"/>
    <property type="project" value="UniProtKB-KW"/>
</dbReference>
<feature type="region of interest" description="Disordered" evidence="14">
    <location>
        <begin position="1"/>
        <end position="86"/>
    </location>
</feature>
<dbReference type="Gene3D" id="1.10.287.2620">
    <property type="match status" value="1"/>
</dbReference>
<dbReference type="GO" id="GO:0031514">
    <property type="term" value="C:motile cilium"/>
    <property type="evidence" value="ECO:0007669"/>
    <property type="project" value="UniProtKB-ARBA"/>
</dbReference>
<dbReference type="PANTHER" id="PTHR46532">
    <property type="entry name" value="MALE FERTILITY FACTOR KL5"/>
    <property type="match status" value="1"/>
</dbReference>
<dbReference type="InterPro" id="IPR024317">
    <property type="entry name" value="Dynein_heavy_chain_D4_dom"/>
</dbReference>
<dbReference type="InterPro" id="IPR042222">
    <property type="entry name" value="Dynein_2_N"/>
</dbReference>
<evidence type="ECO:0000256" key="12">
    <source>
        <dbReference type="ARBA" id="ARBA00023212"/>
    </source>
</evidence>
<dbReference type="InterPro" id="IPR035699">
    <property type="entry name" value="AAA_6"/>
</dbReference>
<dbReference type="OrthoDB" id="9026607at2759"/>
<accession>A0A6I9Y320</accession>
<dbReference type="InterPro" id="IPR027417">
    <property type="entry name" value="P-loop_NTPase"/>
</dbReference>
<keyword evidence="6" id="KW-0547">Nucleotide-binding</keyword>
<dbReference type="KEGG" id="tsr:106540618"/>
<dbReference type="Gene3D" id="1.20.140.100">
    <property type="entry name" value="Dynein heavy chain, N-terminal domain 2"/>
    <property type="match status" value="1"/>
</dbReference>
<keyword evidence="13" id="KW-0966">Cell projection</keyword>
<dbReference type="InterPro" id="IPR056759">
    <property type="entry name" value="DYH2-5-8_CC"/>
</dbReference>
<dbReference type="Gene3D" id="1.20.58.1120">
    <property type="match status" value="1"/>
</dbReference>
<evidence type="ECO:0000256" key="3">
    <source>
        <dbReference type="ARBA" id="ARBA00022490"/>
    </source>
</evidence>
<dbReference type="Gene3D" id="1.20.920.30">
    <property type="match status" value="1"/>
</dbReference>
<dbReference type="Pfam" id="PF17857">
    <property type="entry name" value="AAA_lid_1"/>
    <property type="match status" value="1"/>
</dbReference>
<comment type="similarity">
    <text evidence="2">Belongs to the dynein heavy chain family.</text>
</comment>
<dbReference type="FunFam" id="3.40.50.300:FF:001221">
    <property type="entry name" value="Axonemal dynein heavy chain 8"/>
    <property type="match status" value="1"/>
</dbReference>
<keyword evidence="5" id="KW-0677">Repeat</keyword>
<dbReference type="GO" id="GO:0045505">
    <property type="term" value="F:dynein intermediate chain binding"/>
    <property type="evidence" value="ECO:0007669"/>
    <property type="project" value="InterPro"/>
</dbReference>
<dbReference type="RefSeq" id="XP_013911275.1">
    <property type="nucleotide sequence ID" value="XM_014055800.1"/>
</dbReference>
<protein>
    <submittedName>
        <fullName evidence="17">Dynein heavy chain 8, axonemal-like</fullName>
    </submittedName>
</protein>
<dbReference type="FunFam" id="3.20.180.20:FF:000001">
    <property type="entry name" value="Dynein axonemal heavy chain 5"/>
    <property type="match status" value="1"/>
</dbReference>
<feature type="region of interest" description="Disordered" evidence="14">
    <location>
        <begin position="964"/>
        <end position="1009"/>
    </location>
</feature>
<keyword evidence="4" id="KW-0493">Microtubule</keyword>
<dbReference type="GO" id="GO:0007018">
    <property type="term" value="P:microtubule-based movement"/>
    <property type="evidence" value="ECO:0007669"/>
    <property type="project" value="InterPro"/>
</dbReference>
<dbReference type="InterPro" id="IPR041466">
    <property type="entry name" value="Dynein_AAA5_ext"/>
</dbReference>
<keyword evidence="10" id="KW-0969">Cilium</keyword>
<feature type="compositionally biased region" description="Pro residues" evidence="14">
    <location>
        <begin position="23"/>
        <end position="35"/>
    </location>
</feature>
<dbReference type="Pfam" id="PF17852">
    <property type="entry name" value="Dynein_AAA_lid"/>
    <property type="match status" value="1"/>
</dbReference>
<dbReference type="Pfam" id="PF12780">
    <property type="entry name" value="AAA_8"/>
    <property type="match status" value="1"/>
</dbReference>
<name>A0A6I9Y320_9SAUR</name>
<evidence type="ECO:0000256" key="8">
    <source>
        <dbReference type="ARBA" id="ARBA00023017"/>
    </source>
</evidence>
<evidence type="ECO:0000256" key="5">
    <source>
        <dbReference type="ARBA" id="ARBA00022737"/>
    </source>
</evidence>
<dbReference type="Pfam" id="PF25007">
    <property type="entry name" value="DYH2-5-8_CC"/>
    <property type="match status" value="1"/>
</dbReference>
<dbReference type="InterPro" id="IPR013594">
    <property type="entry name" value="Dynein_heavy_tail"/>
</dbReference>
<dbReference type="GO" id="GO:0051959">
    <property type="term" value="F:dynein light intermediate chain binding"/>
    <property type="evidence" value="ECO:0007669"/>
    <property type="project" value="InterPro"/>
</dbReference>
<feature type="compositionally biased region" description="Polar residues" evidence="14">
    <location>
        <begin position="75"/>
        <end position="84"/>
    </location>
</feature>
<evidence type="ECO:0000256" key="9">
    <source>
        <dbReference type="ARBA" id="ARBA00023054"/>
    </source>
</evidence>
<evidence type="ECO:0000256" key="4">
    <source>
        <dbReference type="ARBA" id="ARBA00022701"/>
    </source>
</evidence>
<proteinExistence type="inferred from homology"/>
<feature type="domain" description="AAA+ ATPase" evidence="15">
    <location>
        <begin position="2244"/>
        <end position="2397"/>
    </location>
</feature>
<feature type="compositionally biased region" description="Low complexity" evidence="14">
    <location>
        <begin position="989"/>
        <end position="998"/>
    </location>
</feature>
<dbReference type="InterPro" id="IPR042228">
    <property type="entry name" value="Dynein_linker_3"/>
</dbReference>
<keyword evidence="3" id="KW-0963">Cytoplasm</keyword>
<dbReference type="GO" id="GO:0005874">
    <property type="term" value="C:microtubule"/>
    <property type="evidence" value="ECO:0007669"/>
    <property type="project" value="UniProtKB-KW"/>
</dbReference>
<dbReference type="Pfam" id="PF12774">
    <property type="entry name" value="AAA_6"/>
    <property type="match status" value="2"/>
</dbReference>
<dbReference type="Pfam" id="PF08385">
    <property type="entry name" value="DHC_N1"/>
    <property type="match status" value="1"/>
</dbReference>
<dbReference type="SMART" id="SM00382">
    <property type="entry name" value="AAA"/>
    <property type="match status" value="3"/>
</dbReference>
<feature type="domain" description="AAA+ ATPase" evidence="15">
    <location>
        <begin position="2570"/>
        <end position="2718"/>
    </location>
</feature>
<dbReference type="SUPFAM" id="SSF52540">
    <property type="entry name" value="P-loop containing nucleoside triphosphate hydrolases"/>
    <property type="match status" value="4"/>
</dbReference>
<dbReference type="Pfam" id="PF08393">
    <property type="entry name" value="DHC_N2"/>
    <property type="match status" value="1"/>
</dbReference>
<dbReference type="FunFam" id="1.10.287.2620:FF:000003">
    <property type="entry name" value="Dynein, axonemal, heavy chain 5"/>
    <property type="match status" value="1"/>
</dbReference>
<evidence type="ECO:0000256" key="6">
    <source>
        <dbReference type="ARBA" id="ARBA00022741"/>
    </source>
</evidence>
<organism evidence="16 17">
    <name type="scientific">Thamnophis sirtalis</name>
    <dbReference type="NCBI Taxonomy" id="35019"/>
    <lineage>
        <taxon>Eukaryota</taxon>
        <taxon>Metazoa</taxon>
        <taxon>Chordata</taxon>
        <taxon>Craniata</taxon>
        <taxon>Vertebrata</taxon>
        <taxon>Euteleostomi</taxon>
        <taxon>Lepidosauria</taxon>
        <taxon>Squamata</taxon>
        <taxon>Bifurcata</taxon>
        <taxon>Unidentata</taxon>
        <taxon>Episquamata</taxon>
        <taxon>Toxicofera</taxon>
        <taxon>Serpentes</taxon>
        <taxon>Colubroidea</taxon>
        <taxon>Colubridae</taxon>
        <taxon>Natricinae</taxon>
        <taxon>Thamnophis</taxon>
    </lineage>
</organism>
<dbReference type="InterPro" id="IPR013602">
    <property type="entry name" value="Dynein_heavy_linker"/>
</dbReference>
<evidence type="ECO:0000256" key="1">
    <source>
        <dbReference type="ARBA" id="ARBA00004430"/>
    </source>
</evidence>
<dbReference type="GeneID" id="106540618"/>
<evidence type="ECO:0000256" key="2">
    <source>
        <dbReference type="ARBA" id="ARBA00008887"/>
    </source>
</evidence>
<dbReference type="Proteomes" id="UP000504617">
    <property type="component" value="Unplaced"/>
</dbReference>
<keyword evidence="16" id="KW-1185">Reference proteome</keyword>
<dbReference type="FunFam" id="1.10.472.130:FF:000009">
    <property type="entry name" value="Dynein heavy chain 5, axonemal"/>
    <property type="match status" value="1"/>
</dbReference>
<dbReference type="FunFam" id="1.20.58.1120:FF:000004">
    <property type="entry name" value="Dynein axonemal heavy chain 5"/>
    <property type="match status" value="1"/>
</dbReference>
<evidence type="ECO:0000256" key="11">
    <source>
        <dbReference type="ARBA" id="ARBA00023175"/>
    </source>
</evidence>
<feature type="compositionally biased region" description="Basic and acidic residues" evidence="14">
    <location>
        <begin position="39"/>
        <end position="53"/>
    </location>
</feature>
<keyword evidence="11" id="KW-0505">Motor protein</keyword>
<evidence type="ECO:0000313" key="17">
    <source>
        <dbReference type="RefSeq" id="XP_013911275.1"/>
    </source>
</evidence>
<dbReference type="Pfam" id="PF12775">
    <property type="entry name" value="AAA_7"/>
    <property type="match status" value="1"/>
</dbReference>
<keyword evidence="12" id="KW-0206">Cytoskeleton</keyword>
<evidence type="ECO:0000256" key="14">
    <source>
        <dbReference type="SAM" id="MobiDB-lite"/>
    </source>
</evidence>
<dbReference type="FunFam" id="1.20.140.100:FF:000003">
    <property type="entry name" value="Dynein, axonemal, heavy chain 5"/>
    <property type="match status" value="1"/>
</dbReference>
<dbReference type="Gene3D" id="3.20.180.20">
    <property type="entry name" value="Dynein heavy chain, N-terminal domain 2"/>
    <property type="match status" value="1"/>
</dbReference>
<dbReference type="InterPro" id="IPR041589">
    <property type="entry name" value="DNAH3_AAA_lid_1"/>
</dbReference>